<dbReference type="InterPro" id="IPR007244">
    <property type="entry name" value="Naa35_N"/>
</dbReference>
<feature type="domain" description="NAA35-like N-terminal" evidence="7">
    <location>
        <begin position="55"/>
        <end position="141"/>
    </location>
</feature>
<feature type="compositionally biased region" description="Basic residues" evidence="6">
    <location>
        <begin position="305"/>
        <end position="325"/>
    </location>
</feature>
<comment type="similarity">
    <text evidence="2">Belongs to the MAK10 family.</text>
</comment>
<evidence type="ECO:0000256" key="5">
    <source>
        <dbReference type="SAM" id="Coils"/>
    </source>
</evidence>
<dbReference type="PANTHER" id="PTHR21373">
    <property type="entry name" value="GLUCOSE REPRESSIBLE PROTEIN MAK10"/>
    <property type="match status" value="1"/>
</dbReference>
<reference evidence="9 10" key="1">
    <citation type="submission" date="2022-02" db="EMBL/GenBank/DDBJ databases">
        <title>Chromosome-level reference genomes for two strains of Caenorhabditis briggsae: an improved platform for comparative genomics.</title>
        <authorList>
            <person name="Stevens L."/>
            <person name="Andersen E.C."/>
        </authorList>
    </citation>
    <scope>NUCLEOTIDE SEQUENCE [LARGE SCALE GENOMIC DNA]</scope>
    <source>
        <strain evidence="9">QX1410_ONT</strain>
        <tissue evidence="9">Whole-organism</tissue>
    </source>
</reference>
<evidence type="ECO:0000256" key="3">
    <source>
        <dbReference type="ARBA" id="ARBA00022490"/>
    </source>
</evidence>
<keyword evidence="5" id="KW-0175">Coiled coil</keyword>
<dbReference type="PANTHER" id="PTHR21373:SF0">
    <property type="entry name" value="N-ALPHA-ACETYLTRANSFERASE 35, NATC AUXILIARY SUBUNIT"/>
    <property type="match status" value="1"/>
</dbReference>
<feature type="domain" description="NAA35-like TPR repeats" evidence="8">
    <location>
        <begin position="475"/>
        <end position="862"/>
    </location>
</feature>
<sequence length="878" mass="100934">MHHIVPFINSLNQLSSNHLSFPAFTGQTLGKMETSAGKEDVSQEFFKLCEGLSVGEMVTTPKFTLLEVMSAIELMEPKMDVGVGASHLKTLDDAIADGLYGDDMPMQLAVMDATLAMVVAWLEGSSLGTTVWTNVMLANVAKITHPLFHPFAAGINLLVRNIYSLVNNVGNLEELPEDFNPQNLFNNQTWMHRRDIIIMMREQMHALERQGASWSKETGSRRAVEICTACSARLEFVTLMLDIMSYLMPPEIENPHFDHKIYVGGHEPMSEKDYEDLEKLRLEDAEEQREEPKEDTVEDTSPGKKEHKKNGKKQKRKKNKKHAKQAKKESPKTSPTKPEEEKPNSSSANPAESEDVDDEEEYMEDEDDCSSCDDPAQFTPNFQFAAVLSDRLIQISHLIKNTVILGRRGPDNEDGDYKWLMPFDSKACVRMIPACFPRSVKYPTRMEAAVWWTECAQRIYDLSRLPPKSTKDINMLFFFAQQFTVKSCVFTRSLLQVIMFPTDAHLMGGNTTCAEPIEDSLKNNFMPQVLDKDSPVHDDPLARQLYLNFLNQMSKLAVNVYSSFGCNLSRQRDRLEMALEELAHIQFYAGQVEKRTDEVMIAAKMIDCKEQNSSFHSIASFVFHNLVGIIHYYFELGFRMDLFVPYEFPYIFWFLGEIDAKWMMTTMERSQEIQLNYWKGSSLSTTLNQRRQKEKQAREADLKRRFVVHQFNVLNQYAISLICEGIVKLSVILIRKGIVRVPDGGDEAERLRFERRFEPLQNLGPPLNVNYEQFKAKTRIDELYQVEMNDLIDAAAENFNQAKANLEQLDNTVEQNRTNLFVDTMWSMKRLLNSSELLQITKSNMVACRLLKMMNLEGRKVEWTYPEQLPMYPYLSIK</sequence>
<dbReference type="Proteomes" id="UP000827892">
    <property type="component" value="Chromosome V"/>
</dbReference>
<evidence type="ECO:0000256" key="6">
    <source>
        <dbReference type="SAM" id="MobiDB-lite"/>
    </source>
</evidence>
<evidence type="ECO:0000313" key="10">
    <source>
        <dbReference type="Proteomes" id="UP000827892"/>
    </source>
</evidence>
<protein>
    <recommendedName>
        <fullName evidence="4">Protein MAK10 homolog</fullName>
    </recommendedName>
</protein>
<feature type="region of interest" description="Disordered" evidence="6">
    <location>
        <begin position="284"/>
        <end position="375"/>
    </location>
</feature>
<organism evidence="9 10">
    <name type="scientific">Caenorhabditis briggsae</name>
    <dbReference type="NCBI Taxonomy" id="6238"/>
    <lineage>
        <taxon>Eukaryota</taxon>
        <taxon>Metazoa</taxon>
        <taxon>Ecdysozoa</taxon>
        <taxon>Nematoda</taxon>
        <taxon>Chromadorea</taxon>
        <taxon>Rhabditida</taxon>
        <taxon>Rhabditina</taxon>
        <taxon>Rhabditomorpha</taxon>
        <taxon>Rhabditoidea</taxon>
        <taxon>Rhabditidae</taxon>
        <taxon>Peloderinae</taxon>
        <taxon>Caenorhabditis</taxon>
    </lineage>
</organism>
<dbReference type="AlphaFoldDB" id="A0AAE8ZWP3"/>
<dbReference type="GO" id="GO:0031417">
    <property type="term" value="C:NatC complex"/>
    <property type="evidence" value="ECO:0007669"/>
    <property type="project" value="InterPro"/>
</dbReference>
<evidence type="ECO:0000256" key="2">
    <source>
        <dbReference type="ARBA" id="ARBA00006289"/>
    </source>
</evidence>
<dbReference type="InterPro" id="IPR057982">
    <property type="entry name" value="TPR_NAA35"/>
</dbReference>
<accession>A0AAE8ZWP3</accession>
<keyword evidence="3" id="KW-0963">Cytoplasm</keyword>
<feature type="coiled-coil region" evidence="5">
    <location>
        <begin position="792"/>
        <end position="819"/>
    </location>
</feature>
<evidence type="ECO:0000256" key="1">
    <source>
        <dbReference type="ARBA" id="ARBA00004496"/>
    </source>
</evidence>
<dbReference type="Pfam" id="PF25789">
    <property type="entry name" value="TPR_NAA35"/>
    <property type="match status" value="1"/>
</dbReference>
<dbReference type="EMBL" id="CP090895">
    <property type="protein sequence ID" value="ULT86184.1"/>
    <property type="molecule type" value="Genomic_DNA"/>
</dbReference>
<evidence type="ECO:0000313" key="9">
    <source>
        <dbReference type="EMBL" id="ULT86184.1"/>
    </source>
</evidence>
<comment type="subcellular location">
    <subcellularLocation>
        <location evidence="1">Cytoplasm</location>
    </subcellularLocation>
</comment>
<feature type="compositionally biased region" description="Basic and acidic residues" evidence="6">
    <location>
        <begin position="326"/>
        <end position="343"/>
    </location>
</feature>
<name>A0AAE8ZWP3_CAEBR</name>
<dbReference type="InterPro" id="IPR057983">
    <property type="entry name" value="NAA35-like_N"/>
</dbReference>
<evidence type="ECO:0000259" key="8">
    <source>
        <dbReference type="Pfam" id="PF25789"/>
    </source>
</evidence>
<gene>
    <name evidence="9" type="ORF">L3Y34_006105</name>
</gene>
<evidence type="ECO:0000259" key="7">
    <source>
        <dbReference type="Pfam" id="PF04112"/>
    </source>
</evidence>
<evidence type="ECO:0000256" key="4">
    <source>
        <dbReference type="ARBA" id="ARBA00030494"/>
    </source>
</evidence>
<proteinExistence type="inferred from homology"/>
<dbReference type="Pfam" id="PF04112">
    <property type="entry name" value="Mak10"/>
    <property type="match status" value="1"/>
</dbReference>
<feature type="compositionally biased region" description="Acidic residues" evidence="6">
    <location>
        <begin position="352"/>
        <end position="371"/>
    </location>
</feature>